<feature type="compositionally biased region" description="Polar residues" evidence="1">
    <location>
        <begin position="259"/>
        <end position="298"/>
    </location>
</feature>
<feature type="region of interest" description="Disordered" evidence="1">
    <location>
        <begin position="124"/>
        <end position="166"/>
    </location>
</feature>
<sequence length="364" mass="40329">MNPKESLMQDITALFSKAPFALPSTRPFYQFLEETVVLPFLQIAKDERKSLWTELVKKVYDNFEVSLPESLKEVGDEDEESINMNTITHGQSSADDPSLESSSKEELVKPSKIMNNPISTKIAQTNINTPGKSSHKRDALKARKDGEYSTPTGLLPIKPNKRTTTPNNKVVISKSFKTPTRSLQTKNKATPLRPLSSSATRRQSSPLVDARGRFVGSHFNTKFASGGMLFREVKVVRRTSTGGSGVVVGAKKRMRDETLTSPKLNTTPQRPERPQQTLVSTNKPSLSTKAFGVQTSPLPFSKKQKQTHSNQGQQQSGNDGRKDSLFLSTPTNQRKNEKDKMRTPSQLCAASLAAQAALSLRKRR</sequence>
<reference evidence="2" key="1">
    <citation type="submission" date="2021-01" db="EMBL/GenBank/DDBJ databases">
        <authorList>
            <person name="Corre E."/>
            <person name="Pelletier E."/>
            <person name="Niang G."/>
            <person name="Scheremetjew M."/>
            <person name="Finn R."/>
            <person name="Kale V."/>
            <person name="Holt S."/>
            <person name="Cochrane G."/>
            <person name="Meng A."/>
            <person name="Brown T."/>
            <person name="Cohen L."/>
        </authorList>
    </citation>
    <scope>NUCLEOTIDE SEQUENCE</scope>
    <source>
        <strain evidence="2">GSO104</strain>
    </source>
</reference>
<name>A0A7S4VJX1_9STRA</name>
<evidence type="ECO:0000256" key="1">
    <source>
        <dbReference type="SAM" id="MobiDB-lite"/>
    </source>
</evidence>
<dbReference type="AlphaFoldDB" id="A0A7S4VJX1"/>
<feature type="region of interest" description="Disordered" evidence="1">
    <location>
        <begin position="181"/>
        <end position="204"/>
    </location>
</feature>
<protein>
    <submittedName>
        <fullName evidence="2">Uncharacterized protein</fullName>
    </submittedName>
</protein>
<organism evidence="2">
    <name type="scientific">Ditylum brightwellii</name>
    <dbReference type="NCBI Taxonomy" id="49249"/>
    <lineage>
        <taxon>Eukaryota</taxon>
        <taxon>Sar</taxon>
        <taxon>Stramenopiles</taxon>
        <taxon>Ochrophyta</taxon>
        <taxon>Bacillariophyta</taxon>
        <taxon>Mediophyceae</taxon>
        <taxon>Lithodesmiophycidae</taxon>
        <taxon>Lithodesmiales</taxon>
        <taxon>Lithodesmiaceae</taxon>
        <taxon>Ditylum</taxon>
    </lineage>
</organism>
<proteinExistence type="predicted"/>
<evidence type="ECO:0000313" key="2">
    <source>
        <dbReference type="EMBL" id="CAE4602571.1"/>
    </source>
</evidence>
<feature type="compositionally biased region" description="Low complexity" evidence="1">
    <location>
        <begin position="92"/>
        <end position="101"/>
    </location>
</feature>
<feature type="compositionally biased region" description="Polar residues" evidence="1">
    <location>
        <begin position="195"/>
        <end position="204"/>
    </location>
</feature>
<feature type="region of interest" description="Disordered" evidence="1">
    <location>
        <begin position="243"/>
        <end position="347"/>
    </location>
</feature>
<dbReference type="EMBL" id="HBNS01015557">
    <property type="protein sequence ID" value="CAE4602571.1"/>
    <property type="molecule type" value="Transcribed_RNA"/>
</dbReference>
<feature type="region of interest" description="Disordered" evidence="1">
    <location>
        <begin position="86"/>
        <end position="108"/>
    </location>
</feature>
<feature type="compositionally biased region" description="Low complexity" evidence="1">
    <location>
        <begin position="307"/>
        <end position="318"/>
    </location>
</feature>
<feature type="compositionally biased region" description="Basic and acidic residues" evidence="1">
    <location>
        <begin position="136"/>
        <end position="147"/>
    </location>
</feature>
<accession>A0A7S4VJX1</accession>
<gene>
    <name evidence="2" type="ORF">DBRI00130_LOCUS12491</name>
</gene>